<protein>
    <recommendedName>
        <fullName evidence="3">RRM domain-containing protein</fullName>
    </recommendedName>
</protein>
<evidence type="ECO:0000256" key="2">
    <source>
        <dbReference type="SAM" id="MobiDB-lite"/>
    </source>
</evidence>
<dbReference type="AlphaFoldDB" id="A0A8T0BQZ3"/>
<name>A0A8T0BQZ3_SILME</name>
<accession>A0A8T0BQZ3</accession>
<dbReference type="Proteomes" id="UP000606274">
    <property type="component" value="Unassembled WGS sequence"/>
</dbReference>
<dbReference type="InterPro" id="IPR035979">
    <property type="entry name" value="RBD_domain_sf"/>
</dbReference>
<sequence length="1021" mass="113215">MWCSPSVMVPVYLEPSARRVMWPVIPFEQHVWFATNDTVEYQEHCLSVDNGRKFLLCKSVYDLVKISHFMELNDPKLLGWYFSLPAEDRKLMQEEGGLHQFLKQHPALEVHGHIVHLKQLGVGNCQTFQAPEISMNLDGSRRVTFYGMLQCANCGTSCPSGAKKCRCCNTLLLNPEENVCISEDEKTLQLLPSSVREELNLIKAKGHVSKNDSLSSHQLNCIQRTSNNLSATQSNLLNRFQQTEHPRMNNSDGKHFCQMWEEQVSCKVQDIGLFKDSSAQASISLDRELEMQDQNPSSDYDQVSLLPDTNSGIPNLEKETLPEFYSFNSTTIEHTSAQLCDVTDTSMMATESRIEAFIGDEPADCGADKITFHDSVSTLSNSSEWTDLTEDCHSLSNEDEPECEAEKFHSVIVEEASNSTDCIPCINPSCSASGQCTQEVVITHESYISSASPNDLNVKTTTPCEVSPFPPNVSQAVDVSTEFRACFTATRATEITEDFFVKHCQDDSTDGDSCPVNRATIHTLTSDKNTVTDVYMSDLDAICEEFGKFQMIEEELIHLKEEMARSGPDNVGGPRSEQQNGICGCGAISRAKRAELRLLALQFAMCQQHCWRRFHTSPQGETSLQRIEALPDSMSQTLIILEDNYLKMKRKILEGVPLDNLKPLTVDTKRLKTVTCYRPSLIHETLIGDSLPELSFKRPSVLQDEGQTNQADVLKINITGGGHLSKNLTTSQGQTLCDSATLSKTASSERSRDVPASSQQSADSIDTKLCTTKDINSSDAWFDAKEEILCDSQICEDNQSGHIERRDSNQQQKVDASGMKDRCFLLCVSNLPNGVTERDLLLWFAKYHASQVSLSNFSNTGVAIVSVRDAKDLEAAVREMNGRSIQGHTLHVEHIYTSPADRQATCKESHIQLSPAAHKPGFAGKGNNNVSRPLCCSLDKLTNICSTPTASGTCVPQHYGTMGSFDTIMAQLSVSHPQMGRQRIVNALLQLQAKHHGVLSGLPLKDIVEMTSELLTRSTTN</sequence>
<evidence type="ECO:0000313" key="4">
    <source>
        <dbReference type="EMBL" id="KAF7709529.1"/>
    </source>
</evidence>
<proteinExistence type="predicted"/>
<evidence type="ECO:0000313" key="5">
    <source>
        <dbReference type="Proteomes" id="UP000606274"/>
    </source>
</evidence>
<reference evidence="4" key="1">
    <citation type="submission" date="2020-08" db="EMBL/GenBank/DDBJ databases">
        <title>Chromosome-level assembly of Southern catfish (Silurus meridionalis) provides insights into visual adaptation to the nocturnal and benthic lifestyles.</title>
        <authorList>
            <person name="Zhang Y."/>
            <person name="Wang D."/>
            <person name="Peng Z."/>
        </authorList>
    </citation>
    <scope>NUCLEOTIDE SEQUENCE</scope>
    <source>
        <strain evidence="4">SWU-2019-XX</strain>
        <tissue evidence="4">Muscle</tissue>
    </source>
</reference>
<dbReference type="EMBL" id="JABFDY010000003">
    <property type="protein sequence ID" value="KAF7709529.1"/>
    <property type="molecule type" value="Genomic_DNA"/>
</dbReference>
<keyword evidence="5" id="KW-1185">Reference proteome</keyword>
<feature type="region of interest" description="Disordered" evidence="2">
    <location>
        <begin position="741"/>
        <end position="760"/>
    </location>
</feature>
<dbReference type="SMART" id="SM00360">
    <property type="entry name" value="RRM"/>
    <property type="match status" value="1"/>
</dbReference>
<dbReference type="GO" id="GO:0003723">
    <property type="term" value="F:RNA binding"/>
    <property type="evidence" value="ECO:0007669"/>
    <property type="project" value="UniProtKB-UniRule"/>
</dbReference>
<dbReference type="Gene3D" id="3.30.70.330">
    <property type="match status" value="1"/>
</dbReference>
<organism evidence="4 5">
    <name type="scientific">Silurus meridionalis</name>
    <name type="common">Southern catfish</name>
    <name type="synonym">Silurus soldatovi meridionalis</name>
    <dbReference type="NCBI Taxonomy" id="175797"/>
    <lineage>
        <taxon>Eukaryota</taxon>
        <taxon>Metazoa</taxon>
        <taxon>Chordata</taxon>
        <taxon>Craniata</taxon>
        <taxon>Vertebrata</taxon>
        <taxon>Euteleostomi</taxon>
        <taxon>Actinopterygii</taxon>
        <taxon>Neopterygii</taxon>
        <taxon>Teleostei</taxon>
        <taxon>Ostariophysi</taxon>
        <taxon>Siluriformes</taxon>
        <taxon>Siluridae</taxon>
        <taxon>Silurus</taxon>
    </lineage>
</organism>
<dbReference type="InterPro" id="IPR056871">
    <property type="entry name" value="WH_TTC3"/>
</dbReference>
<dbReference type="OrthoDB" id="9941526at2759"/>
<comment type="caution">
    <text evidence="4">The sequence shown here is derived from an EMBL/GenBank/DDBJ whole genome shotgun (WGS) entry which is preliminary data.</text>
</comment>
<keyword evidence="1" id="KW-0694">RNA-binding</keyword>
<evidence type="ECO:0000259" key="3">
    <source>
        <dbReference type="PROSITE" id="PS50102"/>
    </source>
</evidence>
<dbReference type="InterPro" id="IPR000504">
    <property type="entry name" value="RRM_dom"/>
</dbReference>
<dbReference type="PROSITE" id="PS50102">
    <property type="entry name" value="RRM"/>
    <property type="match status" value="1"/>
</dbReference>
<dbReference type="SUPFAM" id="SSF54928">
    <property type="entry name" value="RNA-binding domain, RBD"/>
    <property type="match status" value="1"/>
</dbReference>
<dbReference type="PANTHER" id="PTHR17550:SF7">
    <property type="entry name" value="RNA-BINDING PROTEIN 44"/>
    <property type="match status" value="1"/>
</dbReference>
<gene>
    <name evidence="4" type="ORF">HF521_016379</name>
</gene>
<feature type="domain" description="RRM" evidence="3">
    <location>
        <begin position="824"/>
        <end position="897"/>
    </location>
</feature>
<dbReference type="InterPro" id="IPR012677">
    <property type="entry name" value="Nucleotide-bd_a/b_plait_sf"/>
</dbReference>
<dbReference type="PANTHER" id="PTHR17550">
    <property type="entry name" value="E3 UBIQUITIN-PROTEIN LIGASE TTC3"/>
    <property type="match status" value="1"/>
</dbReference>
<dbReference type="Pfam" id="PF00076">
    <property type="entry name" value="RRM_1"/>
    <property type="match status" value="1"/>
</dbReference>
<evidence type="ECO:0000256" key="1">
    <source>
        <dbReference type="PROSITE-ProRule" id="PRU00176"/>
    </source>
</evidence>
<dbReference type="Pfam" id="PF24812">
    <property type="entry name" value="WHD_TTC3"/>
    <property type="match status" value="1"/>
</dbReference>